<keyword evidence="5 8" id="KW-0812">Transmembrane</keyword>
<keyword evidence="3" id="KW-0813">Transport</keyword>
<reference evidence="9 10" key="1">
    <citation type="submission" date="2017-05" db="EMBL/GenBank/DDBJ databases">
        <authorList>
            <person name="Varghese N."/>
            <person name="Submissions S."/>
        </authorList>
    </citation>
    <scope>NUCLEOTIDE SEQUENCE [LARGE SCALE GENOMIC DNA]</scope>
    <source>
        <strain evidence="9 10">DSM 45139</strain>
    </source>
</reference>
<evidence type="ECO:0000256" key="2">
    <source>
        <dbReference type="ARBA" id="ARBA00009212"/>
    </source>
</evidence>
<dbReference type="PANTHER" id="PTHR34702:SF1">
    <property type="entry name" value="NA(+)_H(+) ANTIPORTER SUBUNIT F"/>
    <property type="match status" value="1"/>
</dbReference>
<feature type="transmembrane region" description="Helical" evidence="8">
    <location>
        <begin position="37"/>
        <end position="57"/>
    </location>
</feature>
<feature type="transmembrane region" description="Helical" evidence="8">
    <location>
        <begin position="6"/>
        <end position="25"/>
    </location>
</feature>
<dbReference type="InterPro" id="IPR007208">
    <property type="entry name" value="MrpF/PhaF-like"/>
</dbReference>
<dbReference type="EMBL" id="FXTG01000003">
    <property type="protein sequence ID" value="SMO64928.1"/>
    <property type="molecule type" value="Genomic_DNA"/>
</dbReference>
<evidence type="ECO:0000256" key="3">
    <source>
        <dbReference type="ARBA" id="ARBA00022448"/>
    </source>
</evidence>
<keyword evidence="7 8" id="KW-0472">Membrane</keyword>
<comment type="similarity">
    <text evidence="2">Belongs to the CPA3 antiporters (TC 2.A.63) subunit F family.</text>
</comment>
<sequence>MNIISLVLWSLAIIALTAALFATMIRLVGGPNTLDRLISLDALVAVAQGGIGVYIAWSKDTTPAAALVALALVAFLGSVSVARFRVNDTVGSPEEALP</sequence>
<dbReference type="Proteomes" id="UP000315460">
    <property type="component" value="Unassembled WGS sequence"/>
</dbReference>
<name>A0ABY1N079_9ACTN</name>
<feature type="transmembrane region" description="Helical" evidence="8">
    <location>
        <begin position="63"/>
        <end position="82"/>
    </location>
</feature>
<evidence type="ECO:0000313" key="10">
    <source>
        <dbReference type="Proteomes" id="UP000315460"/>
    </source>
</evidence>
<accession>A0ABY1N079</accession>
<dbReference type="Pfam" id="PF04066">
    <property type="entry name" value="MrpF_PhaF"/>
    <property type="match status" value="1"/>
</dbReference>
<gene>
    <name evidence="9" type="ORF">SAMN06265174_103113</name>
</gene>
<proteinExistence type="inferred from homology"/>
<dbReference type="NCBIfam" id="NF005930">
    <property type="entry name" value="PRK07948.1"/>
    <property type="match status" value="1"/>
</dbReference>
<evidence type="ECO:0000256" key="6">
    <source>
        <dbReference type="ARBA" id="ARBA00022989"/>
    </source>
</evidence>
<evidence type="ECO:0000256" key="5">
    <source>
        <dbReference type="ARBA" id="ARBA00022692"/>
    </source>
</evidence>
<protein>
    <submittedName>
        <fullName evidence="9">Multisubunit sodium/proton antiporter, MrpF subunit</fullName>
    </submittedName>
</protein>
<keyword evidence="4" id="KW-1003">Cell membrane</keyword>
<keyword evidence="6 8" id="KW-1133">Transmembrane helix</keyword>
<organism evidence="9 10">
    <name type="scientific">Dietzia kunjamensis subsp. schimae</name>
    <dbReference type="NCBI Taxonomy" id="498198"/>
    <lineage>
        <taxon>Bacteria</taxon>
        <taxon>Bacillati</taxon>
        <taxon>Actinomycetota</taxon>
        <taxon>Actinomycetes</taxon>
        <taxon>Mycobacteriales</taxon>
        <taxon>Dietziaceae</taxon>
        <taxon>Dietzia</taxon>
    </lineage>
</organism>
<evidence type="ECO:0000256" key="8">
    <source>
        <dbReference type="SAM" id="Phobius"/>
    </source>
</evidence>
<evidence type="ECO:0000256" key="1">
    <source>
        <dbReference type="ARBA" id="ARBA00004651"/>
    </source>
</evidence>
<comment type="caution">
    <text evidence="9">The sequence shown here is derived from an EMBL/GenBank/DDBJ whole genome shotgun (WGS) entry which is preliminary data.</text>
</comment>
<comment type="subcellular location">
    <subcellularLocation>
        <location evidence="1">Cell membrane</location>
        <topology evidence="1">Multi-pass membrane protein</topology>
    </subcellularLocation>
</comment>
<evidence type="ECO:0000256" key="7">
    <source>
        <dbReference type="ARBA" id="ARBA00023136"/>
    </source>
</evidence>
<evidence type="ECO:0000256" key="4">
    <source>
        <dbReference type="ARBA" id="ARBA00022475"/>
    </source>
</evidence>
<keyword evidence="10" id="KW-1185">Reference proteome</keyword>
<evidence type="ECO:0000313" key="9">
    <source>
        <dbReference type="EMBL" id="SMO64928.1"/>
    </source>
</evidence>
<dbReference type="PANTHER" id="PTHR34702">
    <property type="entry name" value="NA(+)/H(+) ANTIPORTER SUBUNIT F1"/>
    <property type="match status" value="1"/>
</dbReference>